<dbReference type="OrthoDB" id="25399at2157"/>
<dbReference type="AlphaFoldDB" id="A3MWH3"/>
<evidence type="ECO:0000313" key="2">
    <source>
        <dbReference type="Proteomes" id="UP000001431"/>
    </source>
</evidence>
<dbReference type="EMBL" id="CP000561">
    <property type="protein sequence ID" value="ABO08990.1"/>
    <property type="molecule type" value="Genomic_DNA"/>
</dbReference>
<dbReference type="GeneID" id="4908555"/>
<accession>A3MWH3</accession>
<keyword evidence="2" id="KW-1185">Reference proteome</keyword>
<dbReference type="SUPFAM" id="SSF53163">
    <property type="entry name" value="HybD-like"/>
    <property type="match status" value="1"/>
</dbReference>
<dbReference type="KEGG" id="pcl:Pcal_1572"/>
<protein>
    <recommendedName>
        <fullName evidence="3">Hydrogenase maturation protease</fullName>
    </recommendedName>
</protein>
<dbReference type="eggNOG" id="arCOG06056">
    <property type="taxonomic scope" value="Archaea"/>
</dbReference>
<reference evidence="1" key="1">
    <citation type="submission" date="2007-02" db="EMBL/GenBank/DDBJ databases">
        <title>Complete sequence of Pyrobaculum calidifontis JCM 11548.</title>
        <authorList>
            <consortium name="US DOE Joint Genome Institute"/>
            <person name="Copeland A."/>
            <person name="Lucas S."/>
            <person name="Lapidus A."/>
            <person name="Barry K."/>
            <person name="Glavina del Rio T."/>
            <person name="Dalin E."/>
            <person name="Tice H."/>
            <person name="Pitluck S."/>
            <person name="Chain P."/>
            <person name="Malfatti S."/>
            <person name="Shin M."/>
            <person name="Vergez L."/>
            <person name="Schmutz J."/>
            <person name="Larimer F."/>
            <person name="Land M."/>
            <person name="Hauser L."/>
            <person name="Kyrpides N."/>
            <person name="Mikhailova N."/>
            <person name="Cozen A.E."/>
            <person name="Fitz-Gibbon S.T."/>
            <person name="House C.H."/>
            <person name="Saltikov C."/>
            <person name="Lowe T.M."/>
            <person name="Richardson P."/>
        </authorList>
    </citation>
    <scope>NUCLEOTIDE SEQUENCE [LARGE SCALE GENOMIC DNA]</scope>
    <source>
        <strain evidence="1">JCM 11548</strain>
    </source>
</reference>
<dbReference type="STRING" id="410359.Pcal_1572"/>
<dbReference type="Proteomes" id="UP000001431">
    <property type="component" value="Chromosome"/>
</dbReference>
<name>A3MWH3_PYRCJ</name>
<dbReference type="Gene3D" id="3.40.50.1450">
    <property type="entry name" value="HybD-like"/>
    <property type="match status" value="1"/>
</dbReference>
<evidence type="ECO:0008006" key="3">
    <source>
        <dbReference type="Google" id="ProtNLM"/>
    </source>
</evidence>
<gene>
    <name evidence="1" type="ordered locus">Pcal_1572</name>
</gene>
<dbReference type="HOGENOM" id="CLU_1665596_0_0_2"/>
<organism evidence="1 2">
    <name type="scientific">Pyrobaculum calidifontis (strain DSM 21063 / JCM 11548 / VA1)</name>
    <dbReference type="NCBI Taxonomy" id="410359"/>
    <lineage>
        <taxon>Archaea</taxon>
        <taxon>Thermoproteota</taxon>
        <taxon>Thermoprotei</taxon>
        <taxon>Thermoproteales</taxon>
        <taxon>Thermoproteaceae</taxon>
        <taxon>Pyrobaculum</taxon>
    </lineage>
</organism>
<evidence type="ECO:0000313" key="1">
    <source>
        <dbReference type="EMBL" id="ABO08990.1"/>
    </source>
</evidence>
<dbReference type="RefSeq" id="WP_011850248.1">
    <property type="nucleotide sequence ID" value="NC_009073.1"/>
</dbReference>
<dbReference type="InterPro" id="IPR023430">
    <property type="entry name" value="Pept_HybD-like_dom_sf"/>
</dbReference>
<sequence length="153" mass="16869">MMILVIGHLLKSDCAVGLRVGELLKEAGIQVYELSGDLFAMVDEFNKLSPKRAVVVGAAKRGRPPGTITEYLFKPYKFKDEFDILEAMRPSLEGRISLEDFLVGLSVLGTVAEEIYVIECEPYSIAPGVGLTSGGEQCAREIARRILERYVQS</sequence>
<proteinExistence type="predicted"/>